<dbReference type="InParanoid" id="A2DHA9"/>
<protein>
    <submittedName>
        <fullName evidence="2">Uncharacterized protein</fullName>
    </submittedName>
</protein>
<gene>
    <name evidence="2" type="ORF">TVAG_021270</name>
</gene>
<dbReference type="VEuPathDB" id="TrichDB:TVAGG3_0677690"/>
<proteinExistence type="predicted"/>
<evidence type="ECO:0000313" key="2">
    <source>
        <dbReference type="EMBL" id="EAY20182.1"/>
    </source>
</evidence>
<keyword evidence="3" id="KW-1185">Reference proteome</keyword>
<dbReference type="RefSeq" id="XP_001581168.1">
    <property type="nucleotide sequence ID" value="XM_001581118.1"/>
</dbReference>
<evidence type="ECO:0000256" key="1">
    <source>
        <dbReference type="SAM" id="MobiDB-lite"/>
    </source>
</evidence>
<name>A2DHA9_TRIV3</name>
<accession>A2DHA9</accession>
<dbReference type="AlphaFoldDB" id="A2DHA9"/>
<reference evidence="2" key="2">
    <citation type="journal article" date="2007" name="Science">
        <title>Draft genome sequence of the sexually transmitted pathogen Trichomonas vaginalis.</title>
        <authorList>
            <person name="Carlton J.M."/>
            <person name="Hirt R.P."/>
            <person name="Silva J.C."/>
            <person name="Delcher A.L."/>
            <person name="Schatz M."/>
            <person name="Zhao Q."/>
            <person name="Wortman J.R."/>
            <person name="Bidwell S.L."/>
            <person name="Alsmark U.C.M."/>
            <person name="Besteiro S."/>
            <person name="Sicheritz-Ponten T."/>
            <person name="Noel C.J."/>
            <person name="Dacks J.B."/>
            <person name="Foster P.G."/>
            <person name="Simillion C."/>
            <person name="Van de Peer Y."/>
            <person name="Miranda-Saavedra D."/>
            <person name="Barton G.J."/>
            <person name="Westrop G.D."/>
            <person name="Mueller S."/>
            <person name="Dessi D."/>
            <person name="Fiori P.L."/>
            <person name="Ren Q."/>
            <person name="Paulsen I."/>
            <person name="Zhang H."/>
            <person name="Bastida-Corcuera F.D."/>
            <person name="Simoes-Barbosa A."/>
            <person name="Brown M.T."/>
            <person name="Hayes R.D."/>
            <person name="Mukherjee M."/>
            <person name="Okumura C.Y."/>
            <person name="Schneider R."/>
            <person name="Smith A.J."/>
            <person name="Vanacova S."/>
            <person name="Villalvazo M."/>
            <person name="Haas B.J."/>
            <person name="Pertea M."/>
            <person name="Feldblyum T.V."/>
            <person name="Utterback T.R."/>
            <person name="Shu C.L."/>
            <person name="Osoegawa K."/>
            <person name="de Jong P.J."/>
            <person name="Hrdy I."/>
            <person name="Horvathova L."/>
            <person name="Zubacova Z."/>
            <person name="Dolezal P."/>
            <person name="Malik S.B."/>
            <person name="Logsdon J.M. Jr."/>
            <person name="Henze K."/>
            <person name="Gupta A."/>
            <person name="Wang C.C."/>
            <person name="Dunne R.L."/>
            <person name="Upcroft J.A."/>
            <person name="Upcroft P."/>
            <person name="White O."/>
            <person name="Salzberg S.L."/>
            <person name="Tang P."/>
            <person name="Chiu C.-H."/>
            <person name="Lee Y.-S."/>
            <person name="Embley T.M."/>
            <person name="Coombs G.H."/>
            <person name="Mottram J.C."/>
            <person name="Tachezy J."/>
            <person name="Fraser-Liggett C.M."/>
            <person name="Johnson P.J."/>
        </authorList>
    </citation>
    <scope>NUCLEOTIDE SEQUENCE [LARGE SCALE GENOMIC DNA]</scope>
    <source>
        <strain evidence="2">G3</strain>
    </source>
</reference>
<feature type="region of interest" description="Disordered" evidence="1">
    <location>
        <begin position="150"/>
        <end position="175"/>
    </location>
</feature>
<reference evidence="2" key="1">
    <citation type="submission" date="2006-10" db="EMBL/GenBank/DDBJ databases">
        <authorList>
            <person name="Amadeo P."/>
            <person name="Zhao Q."/>
            <person name="Wortman J."/>
            <person name="Fraser-Liggett C."/>
            <person name="Carlton J."/>
        </authorList>
    </citation>
    <scope>NUCLEOTIDE SEQUENCE</scope>
    <source>
        <strain evidence="2">G3</strain>
    </source>
</reference>
<dbReference type="KEGG" id="tva:5465716"/>
<organism evidence="2 3">
    <name type="scientific">Trichomonas vaginalis (strain ATCC PRA-98 / G3)</name>
    <dbReference type="NCBI Taxonomy" id="412133"/>
    <lineage>
        <taxon>Eukaryota</taxon>
        <taxon>Metamonada</taxon>
        <taxon>Parabasalia</taxon>
        <taxon>Trichomonadida</taxon>
        <taxon>Trichomonadidae</taxon>
        <taxon>Trichomonas</taxon>
    </lineage>
</organism>
<feature type="compositionally biased region" description="Polar residues" evidence="1">
    <location>
        <begin position="150"/>
        <end position="165"/>
    </location>
</feature>
<sequence length="192" mass="22054">MASHIFSDESPPPQRQTRAQDIPPNIKKPPPIIDQAEYEQVRKSYDPKQVNPDFSRFNSLVPPKTQIPKIDVLPPRLPMQTLQQFPDLKLENVHQIQSFDLGVIQFPVDKSFTPIKMPLHSLNSLKQIREDISIGNVEFLYKLKNETDAIPSQSSEANTPQQTPDRNTDNKQFQKMDTYSEFIDLNSSLFPP</sequence>
<dbReference type="VEuPathDB" id="TrichDB:TVAG_021270"/>
<evidence type="ECO:0000313" key="3">
    <source>
        <dbReference type="Proteomes" id="UP000001542"/>
    </source>
</evidence>
<dbReference type="Proteomes" id="UP000001542">
    <property type="component" value="Unassembled WGS sequence"/>
</dbReference>
<dbReference type="EMBL" id="DS113200">
    <property type="protein sequence ID" value="EAY20182.1"/>
    <property type="molecule type" value="Genomic_DNA"/>
</dbReference>
<feature type="region of interest" description="Disordered" evidence="1">
    <location>
        <begin position="1"/>
        <end position="31"/>
    </location>
</feature>